<dbReference type="PROSITE" id="PS50850">
    <property type="entry name" value="MFS"/>
    <property type="match status" value="1"/>
</dbReference>
<feature type="transmembrane region" description="Helical" evidence="8">
    <location>
        <begin position="110"/>
        <end position="131"/>
    </location>
</feature>
<keyword evidence="3" id="KW-0813">Transport</keyword>
<feature type="transmembrane region" description="Helical" evidence="8">
    <location>
        <begin position="143"/>
        <end position="167"/>
    </location>
</feature>
<feature type="transmembrane region" description="Helical" evidence="8">
    <location>
        <begin position="304"/>
        <end position="322"/>
    </location>
</feature>
<feature type="transmembrane region" description="Helical" evidence="8">
    <location>
        <begin position="204"/>
        <end position="224"/>
    </location>
</feature>
<dbReference type="GO" id="GO:0022857">
    <property type="term" value="F:transmembrane transporter activity"/>
    <property type="evidence" value="ECO:0007669"/>
    <property type="project" value="InterPro"/>
</dbReference>
<proteinExistence type="inferred from homology"/>
<evidence type="ECO:0000313" key="10">
    <source>
        <dbReference type="EMBL" id="SFB87413.1"/>
    </source>
</evidence>
<keyword evidence="11" id="KW-1185">Reference proteome</keyword>
<feature type="transmembrane region" description="Helical" evidence="8">
    <location>
        <begin position="362"/>
        <end position="390"/>
    </location>
</feature>
<protein>
    <submittedName>
        <fullName evidence="10">Drug resistance transporter, EmrB/QacA subfamily</fullName>
    </submittedName>
</protein>
<dbReference type="Proteomes" id="UP000198832">
    <property type="component" value="Unassembled WGS sequence"/>
</dbReference>
<evidence type="ECO:0000256" key="7">
    <source>
        <dbReference type="ARBA" id="ARBA00023136"/>
    </source>
</evidence>
<organism evidence="10 11">
    <name type="scientific">Nocardioides terrae</name>
    <dbReference type="NCBI Taxonomy" id="574651"/>
    <lineage>
        <taxon>Bacteria</taxon>
        <taxon>Bacillati</taxon>
        <taxon>Actinomycetota</taxon>
        <taxon>Actinomycetes</taxon>
        <taxon>Propionibacteriales</taxon>
        <taxon>Nocardioidaceae</taxon>
        <taxon>Nocardioides</taxon>
    </lineage>
</organism>
<dbReference type="CDD" id="cd17503">
    <property type="entry name" value="MFS_LmrB_MDR_like"/>
    <property type="match status" value="1"/>
</dbReference>
<evidence type="ECO:0000256" key="8">
    <source>
        <dbReference type="SAM" id="Phobius"/>
    </source>
</evidence>
<feature type="transmembrane region" description="Helical" evidence="8">
    <location>
        <begin position="236"/>
        <end position="255"/>
    </location>
</feature>
<dbReference type="OrthoDB" id="9812221at2"/>
<dbReference type="PANTHER" id="PTHR42718">
    <property type="entry name" value="MAJOR FACILITATOR SUPERFAMILY MULTIDRUG TRANSPORTER MFSC"/>
    <property type="match status" value="1"/>
</dbReference>
<feature type="transmembrane region" description="Helical" evidence="8">
    <location>
        <begin position="20"/>
        <end position="42"/>
    </location>
</feature>
<dbReference type="InterPro" id="IPR036259">
    <property type="entry name" value="MFS_trans_sf"/>
</dbReference>
<keyword evidence="5 8" id="KW-0812">Transmembrane</keyword>
<dbReference type="InterPro" id="IPR020846">
    <property type="entry name" value="MFS_dom"/>
</dbReference>
<evidence type="ECO:0000259" key="9">
    <source>
        <dbReference type="PROSITE" id="PS50850"/>
    </source>
</evidence>
<name>A0A1I1ERA3_9ACTN</name>
<feature type="transmembrane region" description="Helical" evidence="8">
    <location>
        <begin position="439"/>
        <end position="457"/>
    </location>
</feature>
<accession>A0A1I1ERA3</accession>
<dbReference type="RefSeq" id="WP_091120238.1">
    <property type="nucleotide sequence ID" value="NZ_FOLB01000002.1"/>
</dbReference>
<dbReference type="SUPFAM" id="SSF103473">
    <property type="entry name" value="MFS general substrate transporter"/>
    <property type="match status" value="1"/>
</dbReference>
<evidence type="ECO:0000256" key="4">
    <source>
        <dbReference type="ARBA" id="ARBA00022475"/>
    </source>
</evidence>
<evidence type="ECO:0000256" key="1">
    <source>
        <dbReference type="ARBA" id="ARBA00004651"/>
    </source>
</evidence>
<keyword evidence="7 8" id="KW-0472">Membrane</keyword>
<comment type="similarity">
    <text evidence="2">Belongs to the major facilitator superfamily. EmrB family.</text>
</comment>
<feature type="transmembrane region" description="Helical" evidence="8">
    <location>
        <begin position="410"/>
        <end position="427"/>
    </location>
</feature>
<dbReference type="NCBIfam" id="TIGR00711">
    <property type="entry name" value="efflux_EmrB"/>
    <property type="match status" value="1"/>
</dbReference>
<reference evidence="10 11" key="1">
    <citation type="submission" date="2016-10" db="EMBL/GenBank/DDBJ databases">
        <authorList>
            <person name="de Groot N.N."/>
        </authorList>
    </citation>
    <scope>NUCLEOTIDE SEQUENCE [LARGE SCALE GENOMIC DNA]</scope>
    <source>
        <strain evidence="10 11">CGMCC 1.7056</strain>
    </source>
</reference>
<feature type="transmembrane region" description="Helical" evidence="8">
    <location>
        <begin position="54"/>
        <end position="73"/>
    </location>
</feature>
<evidence type="ECO:0000256" key="2">
    <source>
        <dbReference type="ARBA" id="ARBA00008537"/>
    </source>
</evidence>
<feature type="transmembrane region" description="Helical" evidence="8">
    <location>
        <begin position="85"/>
        <end position="104"/>
    </location>
</feature>
<feature type="domain" description="Major facilitator superfamily (MFS) profile" evidence="9">
    <location>
        <begin position="19"/>
        <end position="462"/>
    </location>
</feature>
<evidence type="ECO:0000256" key="5">
    <source>
        <dbReference type="ARBA" id="ARBA00022692"/>
    </source>
</evidence>
<keyword evidence="6 8" id="KW-1133">Transmembrane helix</keyword>
<feature type="transmembrane region" description="Helical" evidence="8">
    <location>
        <begin position="276"/>
        <end position="298"/>
    </location>
</feature>
<evidence type="ECO:0000313" key="11">
    <source>
        <dbReference type="Proteomes" id="UP000198832"/>
    </source>
</evidence>
<dbReference type="Gene3D" id="1.20.1250.20">
    <property type="entry name" value="MFS general substrate transporter like domains"/>
    <property type="match status" value="2"/>
</dbReference>
<dbReference type="EMBL" id="FOLB01000002">
    <property type="protein sequence ID" value="SFB87413.1"/>
    <property type="molecule type" value="Genomic_DNA"/>
</dbReference>
<sequence>MTSTVEQAPDKLDPHVLRTAMAVIVGGIAVIFDTTIVSVALHELGTDLHAGVNAIQWISTGYLLAMFVAIPVAGWAQQRFGGKRLWLAALTLFLLGSVLCSFAWDVGSLIAFRVVQGLGGGVMMPLMITMIMQAAHGQNLGRLMAAVSLPTALGPILGPVVGGVILHWGDWRWLFLVNVPLCLVGLFAAYRVLEPDGPVRRVRLDWVGLLLISPAVVGIIYGLSNVADGGFGQASVLAPAVAGAALLLAFLAWAVRRQGDALVDVRLFSHRPLAASSALMFLAGAVLYGAMLLLPLYYQQLRGGTALAAGLLLIPQGVGALVSRTTAGRLTDQVGPRWVAVAGFLVVAAATVPFAFSDASTSYWLLGAALFVRGLGMGAVMVPMMGAAYVGLERAEVPHASIITRVAQQLGGSFGVALLAVILQHATSGLGPAAGFDRAFWWASGFGVLAAALALMLPGRTSASAQG</sequence>
<feature type="transmembrane region" description="Helical" evidence="8">
    <location>
        <begin position="334"/>
        <end position="356"/>
    </location>
</feature>
<dbReference type="PANTHER" id="PTHR42718:SF9">
    <property type="entry name" value="MAJOR FACILITATOR SUPERFAMILY MULTIDRUG TRANSPORTER MFSC"/>
    <property type="match status" value="1"/>
</dbReference>
<evidence type="ECO:0000256" key="6">
    <source>
        <dbReference type="ARBA" id="ARBA00022989"/>
    </source>
</evidence>
<feature type="transmembrane region" description="Helical" evidence="8">
    <location>
        <begin position="173"/>
        <end position="192"/>
    </location>
</feature>
<comment type="subcellular location">
    <subcellularLocation>
        <location evidence="1">Cell membrane</location>
        <topology evidence="1">Multi-pass membrane protein</topology>
    </subcellularLocation>
</comment>
<dbReference type="GO" id="GO:0005886">
    <property type="term" value="C:plasma membrane"/>
    <property type="evidence" value="ECO:0007669"/>
    <property type="project" value="UniProtKB-SubCell"/>
</dbReference>
<dbReference type="InterPro" id="IPR004638">
    <property type="entry name" value="EmrB-like"/>
</dbReference>
<keyword evidence="4" id="KW-1003">Cell membrane</keyword>
<gene>
    <name evidence="10" type="ORF">SAMN04487968_102112</name>
</gene>
<dbReference type="STRING" id="574651.SAMN04487968_102112"/>
<dbReference type="AlphaFoldDB" id="A0A1I1ERA3"/>
<dbReference type="Pfam" id="PF07690">
    <property type="entry name" value="MFS_1"/>
    <property type="match status" value="1"/>
</dbReference>
<dbReference type="InterPro" id="IPR011701">
    <property type="entry name" value="MFS"/>
</dbReference>
<evidence type="ECO:0000256" key="3">
    <source>
        <dbReference type="ARBA" id="ARBA00022448"/>
    </source>
</evidence>